<comment type="subcellular location">
    <subcellularLocation>
        <location evidence="1">Membrane</location>
        <topology evidence="1">Multi-pass membrane protein</topology>
    </subcellularLocation>
</comment>
<evidence type="ECO:0000256" key="2">
    <source>
        <dbReference type="ARBA" id="ARBA00022692"/>
    </source>
</evidence>
<evidence type="ECO:0000259" key="13">
    <source>
        <dbReference type="PROSITE" id="PS50261"/>
    </source>
</evidence>
<feature type="transmembrane region" description="Helical" evidence="9">
    <location>
        <begin position="736"/>
        <end position="757"/>
    </location>
</feature>
<keyword evidence="4" id="KW-0297">G-protein coupled receptor</keyword>
<dbReference type="InterPro" id="IPR017981">
    <property type="entry name" value="GPCR_2-like_7TM"/>
</dbReference>
<accession>A0A811K0U0</accession>
<feature type="transmembrane region" description="Helical" evidence="9">
    <location>
        <begin position="687"/>
        <end position="712"/>
    </location>
</feature>
<dbReference type="PROSITE" id="PS50261">
    <property type="entry name" value="G_PROTEIN_RECEP_F2_4"/>
    <property type="match status" value="1"/>
</dbReference>
<evidence type="ECO:0000256" key="1">
    <source>
        <dbReference type="ARBA" id="ARBA00004141"/>
    </source>
</evidence>
<feature type="domain" description="G-protein coupled receptors family 2 profile 2" evidence="13">
    <location>
        <begin position="539"/>
        <end position="717"/>
    </location>
</feature>
<dbReference type="Gene3D" id="4.10.1240.10">
    <property type="entry name" value="GPCR, family 2, extracellular hormone receptor domain"/>
    <property type="match status" value="1"/>
</dbReference>
<dbReference type="InterPro" id="IPR000922">
    <property type="entry name" value="Lectin_gal-bd_dom"/>
</dbReference>
<dbReference type="InterPro" id="IPR032471">
    <property type="entry name" value="AGRL2-4_GAIN_subdom_A"/>
</dbReference>
<evidence type="ECO:0000256" key="5">
    <source>
        <dbReference type="ARBA" id="ARBA00023136"/>
    </source>
</evidence>
<feature type="compositionally biased region" description="Low complexity" evidence="8">
    <location>
        <begin position="985"/>
        <end position="996"/>
    </location>
</feature>
<feature type="chain" id="PRO_5036220828" description="Latrophilin Cirl" evidence="10">
    <location>
        <begin position="28"/>
        <end position="1041"/>
    </location>
</feature>
<feature type="region of interest" description="Disordered" evidence="8">
    <location>
        <begin position="899"/>
        <end position="936"/>
    </location>
</feature>
<evidence type="ECO:0000256" key="9">
    <source>
        <dbReference type="SAM" id="Phobius"/>
    </source>
</evidence>
<feature type="domain" description="G-protein coupled receptors family 2 profile 1" evidence="11">
    <location>
        <begin position="180"/>
        <end position="233"/>
    </location>
</feature>
<dbReference type="PROSITE" id="PS50227">
    <property type="entry name" value="G_PROTEIN_RECEP_F2_3"/>
    <property type="match status" value="1"/>
</dbReference>
<feature type="region of interest" description="Disordered" evidence="8">
    <location>
        <begin position="978"/>
        <end position="1021"/>
    </location>
</feature>
<evidence type="ECO:0000256" key="8">
    <source>
        <dbReference type="SAM" id="MobiDB-lite"/>
    </source>
</evidence>
<gene>
    <name evidence="14" type="ORF">BOKJ2_LOCUS2511</name>
</gene>
<dbReference type="Gene3D" id="2.60.120.740">
    <property type="match status" value="1"/>
</dbReference>
<dbReference type="GO" id="GO:0030246">
    <property type="term" value="F:carbohydrate binding"/>
    <property type="evidence" value="ECO:0007669"/>
    <property type="project" value="InterPro"/>
</dbReference>
<evidence type="ECO:0000256" key="6">
    <source>
        <dbReference type="ARBA" id="ARBA00023170"/>
    </source>
</evidence>
<dbReference type="InterPro" id="IPR036445">
    <property type="entry name" value="GPCR_2_extracell_dom_sf"/>
</dbReference>
<evidence type="ECO:0008006" key="16">
    <source>
        <dbReference type="Google" id="ProtNLM"/>
    </source>
</evidence>
<keyword evidence="3 9" id="KW-1133">Transmembrane helix</keyword>
<keyword evidence="2 9" id="KW-0812">Transmembrane</keyword>
<dbReference type="PROSITE" id="PS50228">
    <property type="entry name" value="SUEL_LECTIN"/>
    <property type="match status" value="1"/>
</dbReference>
<dbReference type="InterPro" id="IPR043159">
    <property type="entry name" value="Lectin_gal-bd_sf"/>
</dbReference>
<feature type="compositionally biased region" description="Low complexity" evidence="8">
    <location>
        <begin position="1003"/>
        <end position="1021"/>
    </location>
</feature>
<sequence>MLFICCGRLKSTMFWLLFGLMLLKVNANEEQILQVCEGELAHLECQNENTVITVKIANFGRYSLLPCNPHVISDLNTNCGNNGTKLIVEGLCDGKTSCNFTVSGDLFGDACRGTPKYLEAQYICVPVTTTAAPTTTLEPTEMVQQHDIEQGIRNEDKVDYKISNPREAIETLPEVRNSNCAAEYYRLVQWPQTKPAQLAKAACPVGSQGTAKRRCSDGKWHSSADLSECISDSIRQFHEDHEHFFSAQSVLPVFIGHELKTLVSGALMAGDLIKVSLVLERIQIHNGRNEIGANREDLSEFAKTTLQTVNDLLQVGQRDSWLDLPHDLQRSTAFRLLRTTQRSLRNIAKSVPFSEAIRAPFVARPYVVGAVAVVRQHTAVELPYVERDGVDDRALFSLADEVKKMEDDFELAYSSVSALAPFIVQKHHHVMERNPEREDCQRTVISNVISTFAARRAQNEQKDVTLTEIPMVLSFSTKKSTKSPFPYCARFDSDAEDFVYDPNCEILVHNDTKTICRCKGVGHFAVIASSCEVKTVLFGLTIETIALYSSIIFAIIGLTVYMIGLSLNETKKPTMIPKNFSKNLILAEILLAIWFGLPRSSTLSVIVFYGVEFGGLCALCWFLVQLFVLIHTVMKMFENDVYENKNKGMYYLVGCGVPLLITAVSVVSCGNFDQALQGRQRLWTAPMWNLLAPLMFIIMLQSVLIVIVVSLLCKHRRVGYEPCRNDFGKDKAARKCLYHTVPFLVLADFVIGAMFMLTTRWTVNWLWVTVAANLLLMAWSLKSFFFKGQNSTCLCRKSKGYGASDLPKDSIFSPVVQARGSVPNVLCCDPSYSTKSTAIVQYLEDGPKTMAIPDFHALHCQNYVATQGGIHDAHYCDHTYATIPAEYCSYYTHNYQQQSPQYQQQSGQYQQHTQYHHAQMPAYPPPPAPDYNQHVQSYGPYFQHQQRLVCMHEYSPPSPICNEHGHRCPSLVGIRAPSQLQHKPSSASTSNVSSGSPYESARSSSTATGSQLSTSTQGTTTALLRMDMSRNMPVFFDDSSS</sequence>
<comment type="caution">
    <text evidence="14">The sequence shown here is derived from an EMBL/GenBank/DDBJ whole genome shotgun (WGS) entry which is preliminary data.</text>
</comment>
<feature type="transmembrane region" description="Helical" evidence="9">
    <location>
        <begin position="763"/>
        <end position="781"/>
    </location>
</feature>
<proteinExistence type="predicted"/>
<dbReference type="Pfam" id="PF02140">
    <property type="entry name" value="SUEL_Lectin"/>
    <property type="match status" value="1"/>
</dbReference>
<feature type="transmembrane region" description="Helical" evidence="9">
    <location>
        <begin position="649"/>
        <end position="667"/>
    </location>
</feature>
<dbReference type="PANTHER" id="PTHR46780">
    <property type="entry name" value="PROTEIN EVA-1"/>
    <property type="match status" value="1"/>
</dbReference>
<evidence type="ECO:0000256" key="3">
    <source>
        <dbReference type="ARBA" id="ARBA00022989"/>
    </source>
</evidence>
<evidence type="ECO:0000259" key="11">
    <source>
        <dbReference type="PROSITE" id="PS50227"/>
    </source>
</evidence>
<dbReference type="GO" id="GO:0007166">
    <property type="term" value="P:cell surface receptor signaling pathway"/>
    <property type="evidence" value="ECO:0007669"/>
    <property type="project" value="InterPro"/>
</dbReference>
<keyword evidence="5 9" id="KW-0472">Membrane</keyword>
<reference evidence="14" key="1">
    <citation type="submission" date="2020-09" db="EMBL/GenBank/DDBJ databases">
        <authorList>
            <person name="Kikuchi T."/>
        </authorList>
    </citation>
    <scope>NUCLEOTIDE SEQUENCE</scope>
    <source>
        <strain evidence="14">SH1</strain>
    </source>
</reference>
<dbReference type="InterPro" id="IPR001879">
    <property type="entry name" value="GPCR_2_extracellular_dom"/>
</dbReference>
<dbReference type="InterPro" id="IPR046338">
    <property type="entry name" value="GAIN_dom_sf"/>
</dbReference>
<evidence type="ECO:0000256" key="7">
    <source>
        <dbReference type="ARBA" id="ARBA00023224"/>
    </source>
</evidence>
<organism evidence="14 15">
    <name type="scientific">Bursaphelenchus okinawaensis</name>
    <dbReference type="NCBI Taxonomy" id="465554"/>
    <lineage>
        <taxon>Eukaryota</taxon>
        <taxon>Metazoa</taxon>
        <taxon>Ecdysozoa</taxon>
        <taxon>Nematoda</taxon>
        <taxon>Chromadorea</taxon>
        <taxon>Rhabditida</taxon>
        <taxon>Tylenchina</taxon>
        <taxon>Tylenchomorpha</taxon>
        <taxon>Aphelenchoidea</taxon>
        <taxon>Aphelenchoididae</taxon>
        <taxon>Bursaphelenchus</taxon>
    </lineage>
</organism>
<dbReference type="EMBL" id="CAJFDH010000002">
    <property type="protein sequence ID" value="CAD5209100.1"/>
    <property type="molecule type" value="Genomic_DNA"/>
</dbReference>
<protein>
    <recommendedName>
        <fullName evidence="16">Latrophilin Cirl</fullName>
    </recommendedName>
</protein>
<evidence type="ECO:0000256" key="10">
    <source>
        <dbReference type="SAM" id="SignalP"/>
    </source>
</evidence>
<dbReference type="Pfam" id="PF16489">
    <property type="entry name" value="GAIN"/>
    <property type="match status" value="1"/>
</dbReference>
<name>A0A811K0U0_9BILA</name>
<keyword evidence="7" id="KW-0807">Transducer</keyword>
<keyword evidence="10" id="KW-0732">Signal</keyword>
<dbReference type="EMBL" id="CAJFCW020000002">
    <property type="protein sequence ID" value="CAG9088471.1"/>
    <property type="molecule type" value="Genomic_DNA"/>
</dbReference>
<evidence type="ECO:0000259" key="12">
    <source>
        <dbReference type="PROSITE" id="PS50228"/>
    </source>
</evidence>
<dbReference type="Proteomes" id="UP000783686">
    <property type="component" value="Unassembled WGS sequence"/>
</dbReference>
<dbReference type="Pfam" id="PF02793">
    <property type="entry name" value="HRM"/>
    <property type="match status" value="1"/>
</dbReference>
<dbReference type="AlphaFoldDB" id="A0A811K0U0"/>
<keyword evidence="15" id="KW-1185">Reference proteome</keyword>
<evidence type="ECO:0000313" key="14">
    <source>
        <dbReference type="EMBL" id="CAD5209100.1"/>
    </source>
</evidence>
<dbReference type="GO" id="GO:0016020">
    <property type="term" value="C:membrane"/>
    <property type="evidence" value="ECO:0007669"/>
    <property type="project" value="UniProtKB-SubCell"/>
</dbReference>
<dbReference type="InterPro" id="IPR000832">
    <property type="entry name" value="GPCR_2_secretin-like"/>
</dbReference>
<dbReference type="Pfam" id="PF00002">
    <property type="entry name" value="7tm_2"/>
    <property type="match status" value="1"/>
</dbReference>
<feature type="domain" description="SUEL-type lectin" evidence="12">
    <location>
        <begin position="35"/>
        <end position="125"/>
    </location>
</feature>
<keyword evidence="6" id="KW-0675">Receptor</keyword>
<evidence type="ECO:0000256" key="4">
    <source>
        <dbReference type="ARBA" id="ARBA00023040"/>
    </source>
</evidence>
<dbReference type="Gene3D" id="2.60.220.50">
    <property type="match status" value="1"/>
</dbReference>
<dbReference type="GO" id="GO:0004930">
    <property type="term" value="F:G protein-coupled receptor activity"/>
    <property type="evidence" value="ECO:0007669"/>
    <property type="project" value="UniProtKB-KW"/>
</dbReference>
<feature type="transmembrane region" description="Helical" evidence="9">
    <location>
        <begin position="603"/>
        <end position="628"/>
    </location>
</feature>
<dbReference type="Gene3D" id="1.20.1070.10">
    <property type="entry name" value="Rhodopsin 7-helix transmembrane proteins"/>
    <property type="match status" value="1"/>
</dbReference>
<dbReference type="SUPFAM" id="SSF111418">
    <property type="entry name" value="Hormone receptor domain"/>
    <property type="match status" value="1"/>
</dbReference>
<feature type="transmembrane region" description="Helical" evidence="9">
    <location>
        <begin position="545"/>
        <end position="568"/>
    </location>
</feature>
<dbReference type="SMART" id="SM00008">
    <property type="entry name" value="HormR"/>
    <property type="match status" value="1"/>
</dbReference>
<feature type="compositionally biased region" description="Low complexity" evidence="8">
    <location>
        <begin position="899"/>
        <end position="921"/>
    </location>
</feature>
<dbReference type="OrthoDB" id="1100386at2759"/>
<feature type="signal peptide" evidence="10">
    <location>
        <begin position="1"/>
        <end position="27"/>
    </location>
</feature>
<evidence type="ECO:0000313" key="15">
    <source>
        <dbReference type="Proteomes" id="UP000614601"/>
    </source>
</evidence>
<dbReference type="Proteomes" id="UP000614601">
    <property type="component" value="Unassembled WGS sequence"/>
</dbReference>
<feature type="transmembrane region" description="Helical" evidence="9">
    <location>
        <begin position="580"/>
        <end position="597"/>
    </location>
</feature>